<keyword evidence="2" id="KW-1185">Reference proteome</keyword>
<proteinExistence type="predicted"/>
<accession>A0A3P6R2I2</accession>
<sequence>MSIFNEIIFRIRFFVLHIKFIFSHFNISTVIPEDICRILQKKGLHTLTELQEKLNFNSTLELPPSPSFLGITLLDLLRGEYYIKMALDVNKEKIMEFAMPTGFTALKMGLREDD</sequence>
<name>A0A3P6R2I2_CYLGO</name>
<evidence type="ECO:0000313" key="1">
    <source>
        <dbReference type="EMBL" id="VDK47485.1"/>
    </source>
</evidence>
<dbReference type="OrthoDB" id="5815293at2759"/>
<dbReference type="EMBL" id="UYRV01001773">
    <property type="protein sequence ID" value="VDK47485.1"/>
    <property type="molecule type" value="Genomic_DNA"/>
</dbReference>
<organism evidence="1 2">
    <name type="scientific">Cylicostephanus goldi</name>
    <name type="common">Nematode worm</name>
    <dbReference type="NCBI Taxonomy" id="71465"/>
    <lineage>
        <taxon>Eukaryota</taxon>
        <taxon>Metazoa</taxon>
        <taxon>Ecdysozoa</taxon>
        <taxon>Nematoda</taxon>
        <taxon>Chromadorea</taxon>
        <taxon>Rhabditida</taxon>
        <taxon>Rhabditina</taxon>
        <taxon>Rhabditomorpha</taxon>
        <taxon>Strongyloidea</taxon>
        <taxon>Strongylidae</taxon>
        <taxon>Cylicostephanus</taxon>
    </lineage>
</organism>
<evidence type="ECO:0000313" key="2">
    <source>
        <dbReference type="Proteomes" id="UP000271889"/>
    </source>
</evidence>
<reference evidence="1 2" key="1">
    <citation type="submission" date="2018-11" db="EMBL/GenBank/DDBJ databases">
        <authorList>
            <consortium name="Pathogen Informatics"/>
        </authorList>
    </citation>
    <scope>NUCLEOTIDE SEQUENCE [LARGE SCALE GENOMIC DNA]</scope>
</reference>
<protein>
    <submittedName>
        <fullName evidence="1">Uncharacterized protein</fullName>
    </submittedName>
</protein>
<dbReference type="AlphaFoldDB" id="A0A3P6R2I2"/>
<dbReference type="Proteomes" id="UP000271889">
    <property type="component" value="Unassembled WGS sequence"/>
</dbReference>
<gene>
    <name evidence="1" type="ORF">CGOC_LOCUS1040</name>
</gene>